<evidence type="ECO:0000313" key="5">
    <source>
        <dbReference type="Proteomes" id="UP000301751"/>
    </source>
</evidence>
<dbReference type="GO" id="GO:0005524">
    <property type="term" value="F:ATP binding"/>
    <property type="evidence" value="ECO:0007669"/>
    <property type="project" value="InterPro"/>
</dbReference>
<dbReference type="GO" id="GO:0016787">
    <property type="term" value="F:hydrolase activity"/>
    <property type="evidence" value="ECO:0007669"/>
    <property type="project" value="UniProtKB-KW"/>
</dbReference>
<feature type="domain" description="Helicase ATP-binding" evidence="2">
    <location>
        <begin position="567"/>
        <end position="750"/>
    </location>
</feature>
<organism evidence="4 5">
    <name type="scientific">Pseudaquabacterium pictum</name>
    <dbReference type="NCBI Taxonomy" id="2315236"/>
    <lineage>
        <taxon>Bacteria</taxon>
        <taxon>Pseudomonadati</taxon>
        <taxon>Pseudomonadota</taxon>
        <taxon>Betaproteobacteria</taxon>
        <taxon>Burkholderiales</taxon>
        <taxon>Sphaerotilaceae</taxon>
        <taxon>Pseudaquabacterium</taxon>
    </lineage>
</organism>
<dbReference type="EMBL" id="BJCL01000014">
    <property type="protein sequence ID" value="GCL65157.1"/>
    <property type="molecule type" value="Genomic_DNA"/>
</dbReference>
<dbReference type="Pfam" id="PF00176">
    <property type="entry name" value="SNF2-rel_dom"/>
    <property type="match status" value="1"/>
</dbReference>
<name>A0A480AYG0_9BURK</name>
<keyword evidence="5" id="KW-1185">Reference proteome</keyword>
<dbReference type="PANTHER" id="PTHR10799">
    <property type="entry name" value="SNF2/RAD54 HELICASE FAMILY"/>
    <property type="match status" value="1"/>
</dbReference>
<gene>
    <name evidence="4" type="ORF">AQPW35_42380</name>
</gene>
<dbReference type="InterPro" id="IPR027417">
    <property type="entry name" value="P-loop_NTPase"/>
</dbReference>
<dbReference type="SMART" id="SM00487">
    <property type="entry name" value="DEXDc"/>
    <property type="match status" value="1"/>
</dbReference>
<dbReference type="Gene3D" id="3.40.50.300">
    <property type="entry name" value="P-loop containing nucleotide triphosphate hydrolases"/>
    <property type="match status" value="1"/>
</dbReference>
<dbReference type="SUPFAM" id="SSF52540">
    <property type="entry name" value="P-loop containing nucleoside triphosphate hydrolases"/>
    <property type="match status" value="2"/>
</dbReference>
<dbReference type="InterPro" id="IPR038718">
    <property type="entry name" value="SNF2-like_sf"/>
</dbReference>
<dbReference type="PROSITE" id="PS51194">
    <property type="entry name" value="HELICASE_CTER"/>
    <property type="match status" value="1"/>
</dbReference>
<dbReference type="InterPro" id="IPR001650">
    <property type="entry name" value="Helicase_C-like"/>
</dbReference>
<proteinExistence type="predicted"/>
<feature type="domain" description="Helicase C-terminal" evidence="3">
    <location>
        <begin position="883"/>
        <end position="1043"/>
    </location>
</feature>
<protein>
    <recommendedName>
        <fullName evidence="6">Helicase</fullName>
    </recommendedName>
</protein>
<evidence type="ECO:0000313" key="4">
    <source>
        <dbReference type="EMBL" id="GCL65157.1"/>
    </source>
</evidence>
<dbReference type="InterPro" id="IPR000330">
    <property type="entry name" value="SNF2_N"/>
</dbReference>
<evidence type="ECO:0008006" key="6">
    <source>
        <dbReference type="Google" id="ProtNLM"/>
    </source>
</evidence>
<dbReference type="Pfam" id="PF00271">
    <property type="entry name" value="Helicase_C"/>
    <property type="match status" value="1"/>
</dbReference>
<evidence type="ECO:0000256" key="1">
    <source>
        <dbReference type="ARBA" id="ARBA00022801"/>
    </source>
</evidence>
<dbReference type="InterPro" id="IPR014001">
    <property type="entry name" value="Helicase_ATP-bd"/>
</dbReference>
<comment type="caution">
    <text evidence="4">The sequence shown here is derived from an EMBL/GenBank/DDBJ whole genome shotgun (WGS) entry which is preliminary data.</text>
</comment>
<reference evidence="5" key="1">
    <citation type="submission" date="2019-03" db="EMBL/GenBank/DDBJ databases">
        <title>Aquabacterium pictum sp.nov., the first bacteriochlorophyll a-containing freshwater bacterium in the genus Aquabacterium of the class Betaproteobacteria.</title>
        <authorList>
            <person name="Hirose S."/>
            <person name="Tank M."/>
            <person name="Hara E."/>
            <person name="Tamaki H."/>
            <person name="Takaichi S."/>
            <person name="Haruta S."/>
            <person name="Hanada S."/>
        </authorList>
    </citation>
    <scope>NUCLEOTIDE SEQUENCE [LARGE SCALE GENOMIC DNA]</scope>
    <source>
        <strain evidence="5">W35</strain>
    </source>
</reference>
<accession>A0A480AYG0</accession>
<evidence type="ECO:0000259" key="3">
    <source>
        <dbReference type="PROSITE" id="PS51194"/>
    </source>
</evidence>
<dbReference type="PROSITE" id="PS51192">
    <property type="entry name" value="HELICASE_ATP_BIND_1"/>
    <property type="match status" value="1"/>
</dbReference>
<dbReference type="Proteomes" id="UP000301751">
    <property type="component" value="Unassembled WGS sequence"/>
</dbReference>
<evidence type="ECO:0000259" key="2">
    <source>
        <dbReference type="PROSITE" id="PS51192"/>
    </source>
</evidence>
<dbReference type="InterPro" id="IPR049730">
    <property type="entry name" value="SNF2/RAD54-like_C"/>
</dbReference>
<dbReference type="Gene3D" id="3.40.50.10810">
    <property type="entry name" value="Tandem AAA-ATPase domain"/>
    <property type="match status" value="1"/>
</dbReference>
<dbReference type="AlphaFoldDB" id="A0A480AYG0"/>
<dbReference type="GO" id="GO:0004386">
    <property type="term" value="F:helicase activity"/>
    <property type="evidence" value="ECO:0007669"/>
    <property type="project" value="UniProtKB-KW"/>
</dbReference>
<sequence>MPHAFGVSADLGARLAQLYTEGFGERRDDAFHLPWSDVHAVLRDPALASQRLALLMPPDTAARPRIQSRGAVGDAEFVLQLDGWADAKGKPAQPTPKLVGASLQVGDRFELLPETVWQLLQHLRAFHAVPAAERSRNFKETSFARIRRLATDAGCEVSDYVARTIILTPERLRLAMRRSEAADHNTVELIPGFDEAPVRWLERFDVLPLQDSYDVPDGASLVRVLIDPEVKRVLAEIKAMPGRRVSGPRAEAFVRNPFAVLGEGAAKAVDAEQIETARVAAGIAFERFTPHAEHGPQGEVQRVGLLVQGLGAEDAAAETVWFDVPTALQTFIERLHLRLEQGAQCCFWEGHELEIEGDTAEHLGQLEGWHRAWVQPQLWTAGELFDLDNYSPRVEGIGVERPFIVPVVAKPPGAGGWFEGEAAAGVRVQDPKTGAVTLVPIRFDEIPSLQAAVDAAAAAGDKAVPLPGLARPVPIDDARHALAALAQAGAQIRAKTFAPEKPAVGKQAKQRLVLKRNLEEIDYSEERTDALLPPDGHQMVVPAGLRPEVQLKPYQQEGVAWLQHLWSLSPDQCRGTVLADDMGLGKTLQLLTFMASCFDADPALPPALVVAPVALLENWRNELEKFFLPGTMPMLTLYGDALKPLRVPRHQLDAELKAQGVTRLLVKNWVGGARLVLTTYETMRDLEFTMASQPWSIMVCDEAQKIKTPAALVTRSAKKQKVRFRVACTGTPVENTLADLWCLFDFVQPGMLGALNHFSRTYRQPIEAKTDEQRAKVEELRTVIKPQILHRKKTDVAKDLPQPVEDQDCKQLPMSAFQLGLYRAALNQLREQRDTNPSAQLQTLMAMRQICSDPHGHHHGDTRTIDVTRLVNESPKMGWMINRMKDLAARVDDAHKVIVFCEFRELQLLLQRVIATFFGFAPHIINGDTSADPRALVNRQKLIDDFQRRPGFCAIVLSPLAVGFGVNIQAANHVIHFTRTWNPAKEDQATARAYRIGQTRTVNIYYPSVVSDEVPSFDLKLDALLARKRSLASDMLNGCSDLKVADFADFA</sequence>
<dbReference type="SMART" id="SM00490">
    <property type="entry name" value="HELICc"/>
    <property type="match status" value="1"/>
</dbReference>
<keyword evidence="1" id="KW-0378">Hydrolase</keyword>
<dbReference type="CDD" id="cd18793">
    <property type="entry name" value="SF2_C_SNF"/>
    <property type="match status" value="1"/>
</dbReference>